<feature type="transmembrane region" description="Helical" evidence="1">
    <location>
        <begin position="40"/>
        <end position="63"/>
    </location>
</feature>
<feature type="compositionally biased region" description="Polar residues" evidence="3">
    <location>
        <begin position="183"/>
        <end position="199"/>
    </location>
</feature>
<accession>A0A9W8E9N3</accession>
<dbReference type="GO" id="GO:0016020">
    <property type="term" value="C:membrane"/>
    <property type="evidence" value="ECO:0007669"/>
    <property type="project" value="UniProtKB-SubCell"/>
</dbReference>
<dbReference type="InterPro" id="IPR004345">
    <property type="entry name" value="TB2_DP1_HVA22"/>
</dbReference>
<dbReference type="PANTHER" id="PTHR12300:SF117">
    <property type="entry name" value="LP05237P-RELATED"/>
    <property type="match status" value="1"/>
</dbReference>
<dbReference type="PANTHER" id="PTHR12300">
    <property type="entry name" value="HVA22-LIKE PROTEINS"/>
    <property type="match status" value="1"/>
</dbReference>
<dbReference type="OrthoDB" id="434647at2759"/>
<evidence type="ECO:0000256" key="1">
    <source>
        <dbReference type="RuleBase" id="RU362006"/>
    </source>
</evidence>
<organism evidence="4 5">
    <name type="scientific">Dispira parvispora</name>
    <dbReference type="NCBI Taxonomy" id="1520584"/>
    <lineage>
        <taxon>Eukaryota</taxon>
        <taxon>Fungi</taxon>
        <taxon>Fungi incertae sedis</taxon>
        <taxon>Zoopagomycota</taxon>
        <taxon>Kickxellomycotina</taxon>
        <taxon>Dimargaritomycetes</taxon>
        <taxon>Dimargaritales</taxon>
        <taxon>Dimargaritaceae</taxon>
        <taxon>Dispira</taxon>
    </lineage>
</organism>
<name>A0A9W8E9N3_9FUNG</name>
<dbReference type="Pfam" id="PF03134">
    <property type="entry name" value="TB2_DP1_HVA22"/>
    <property type="match status" value="1"/>
</dbReference>
<feature type="coiled-coil region" evidence="2">
    <location>
        <begin position="254"/>
        <end position="292"/>
    </location>
</feature>
<evidence type="ECO:0000313" key="5">
    <source>
        <dbReference type="Proteomes" id="UP001150925"/>
    </source>
</evidence>
<gene>
    <name evidence="4" type="ORF">IWQ62_000035</name>
</gene>
<sequence>MVFYLLGRVVCHSIGHLYPAYASYKALKSARNAAELTHWLTYWLVIGAFTCVEFVTDLFIFWLPFYNLCKITLVLWLVLPQTQGATYLYKQILGPWLAKHEEEIDRYLYLASSRAKAQSSQWGQRGIEALHQVALDGLTRGQTYIVNQVGTTGTMPRQRTNRLGDNTEYTDRIEELTGEDNDPTLSSVGRSTDNPSSSGIPAGNFGGFTLGALTNWASQSLGQGLARLSPSTTTFLASLNSLAIGSAAADPEQISAQQRLISSQRQKLEQLLHQLTETETELQSRKEALLNNTSTAAASAVPLTEQQSSTKAPTDGYDSAEDMVFLTKSTANLATMEVNSTDQPSSESTVNPSAKPGWLW</sequence>
<comment type="caution">
    <text evidence="4">The sequence shown here is derived from an EMBL/GenBank/DDBJ whole genome shotgun (WGS) entry which is preliminary data.</text>
</comment>
<dbReference type="Proteomes" id="UP001150925">
    <property type="component" value="Unassembled WGS sequence"/>
</dbReference>
<evidence type="ECO:0000256" key="3">
    <source>
        <dbReference type="SAM" id="MobiDB-lite"/>
    </source>
</evidence>
<feature type="region of interest" description="Disordered" evidence="3">
    <location>
        <begin position="174"/>
        <end position="202"/>
    </location>
</feature>
<comment type="caution">
    <text evidence="1">Lacks conserved residue(s) required for the propagation of feature annotation.</text>
</comment>
<protein>
    <recommendedName>
        <fullName evidence="1">Protein YOP1</fullName>
    </recommendedName>
</protein>
<keyword evidence="5" id="KW-1185">Reference proteome</keyword>
<comment type="similarity">
    <text evidence="1">Belongs to the DP1 family.</text>
</comment>
<reference evidence="4" key="1">
    <citation type="submission" date="2022-07" db="EMBL/GenBank/DDBJ databases">
        <title>Phylogenomic reconstructions and comparative analyses of Kickxellomycotina fungi.</title>
        <authorList>
            <person name="Reynolds N.K."/>
            <person name="Stajich J.E."/>
            <person name="Barry K."/>
            <person name="Grigoriev I.V."/>
            <person name="Crous P."/>
            <person name="Smith M.E."/>
        </authorList>
    </citation>
    <scope>NUCLEOTIDE SEQUENCE</scope>
    <source>
        <strain evidence="4">RSA 1196</strain>
    </source>
</reference>
<feature type="compositionally biased region" description="Polar residues" evidence="3">
    <location>
        <begin position="335"/>
        <end position="352"/>
    </location>
</feature>
<proteinExistence type="inferred from homology"/>
<feature type="region of interest" description="Disordered" evidence="3">
    <location>
        <begin position="296"/>
        <end position="317"/>
    </location>
</feature>
<feature type="region of interest" description="Disordered" evidence="3">
    <location>
        <begin position="335"/>
        <end position="360"/>
    </location>
</feature>
<keyword evidence="2" id="KW-0175">Coiled coil</keyword>
<dbReference type="EMBL" id="JANBPY010000001">
    <property type="protein sequence ID" value="KAJ1970308.1"/>
    <property type="molecule type" value="Genomic_DNA"/>
</dbReference>
<comment type="subcellular location">
    <subcellularLocation>
        <location evidence="1">Membrane</location>
        <topology evidence="1">Multi-pass membrane protein</topology>
    </subcellularLocation>
</comment>
<evidence type="ECO:0000313" key="4">
    <source>
        <dbReference type="EMBL" id="KAJ1970308.1"/>
    </source>
</evidence>
<keyword evidence="1" id="KW-0812">Transmembrane</keyword>
<dbReference type="AlphaFoldDB" id="A0A9W8E9N3"/>
<evidence type="ECO:0000256" key="2">
    <source>
        <dbReference type="SAM" id="Coils"/>
    </source>
</evidence>
<keyword evidence="1" id="KW-1133">Transmembrane helix</keyword>
<keyword evidence="1" id="KW-0472">Membrane</keyword>